<protein>
    <submittedName>
        <fullName evidence="1">Uncharacterized protein</fullName>
    </submittedName>
</protein>
<evidence type="ECO:0000313" key="2">
    <source>
        <dbReference type="Proteomes" id="UP001596138"/>
    </source>
</evidence>
<proteinExistence type="predicted"/>
<sequence length="52" mass="5920">MRPLTCIIGFHAWHAVTLEDRIRAIVCLRCGKQEIPDANVAIRLGWDQHTHG</sequence>
<reference evidence="2" key="1">
    <citation type="journal article" date="2019" name="Int. J. Syst. Evol. Microbiol.">
        <title>The Global Catalogue of Microorganisms (GCM) 10K type strain sequencing project: providing services to taxonomists for standard genome sequencing and annotation.</title>
        <authorList>
            <consortium name="The Broad Institute Genomics Platform"/>
            <consortium name="The Broad Institute Genome Sequencing Center for Infectious Disease"/>
            <person name="Wu L."/>
            <person name="Ma J."/>
        </authorList>
    </citation>
    <scope>NUCLEOTIDE SEQUENCE [LARGE SCALE GENOMIC DNA]</scope>
    <source>
        <strain evidence="2">CGMCC 4.7317</strain>
    </source>
</reference>
<evidence type="ECO:0000313" key="1">
    <source>
        <dbReference type="EMBL" id="MFC6239132.1"/>
    </source>
</evidence>
<accession>A0ABW1T323</accession>
<dbReference type="EMBL" id="JBHSTI010000008">
    <property type="protein sequence ID" value="MFC6239132.1"/>
    <property type="molecule type" value="Genomic_DNA"/>
</dbReference>
<keyword evidence="2" id="KW-1185">Reference proteome</keyword>
<name>A0ABW1T323_9ACTN</name>
<dbReference type="Proteomes" id="UP001596138">
    <property type="component" value="Unassembled WGS sequence"/>
</dbReference>
<organism evidence="1 2">
    <name type="scientific">Longivirga aurantiaca</name>
    <dbReference type="NCBI Taxonomy" id="1837743"/>
    <lineage>
        <taxon>Bacteria</taxon>
        <taxon>Bacillati</taxon>
        <taxon>Actinomycetota</taxon>
        <taxon>Actinomycetes</taxon>
        <taxon>Sporichthyales</taxon>
        <taxon>Sporichthyaceae</taxon>
        <taxon>Longivirga</taxon>
    </lineage>
</organism>
<comment type="caution">
    <text evidence="1">The sequence shown here is derived from an EMBL/GenBank/DDBJ whole genome shotgun (WGS) entry which is preliminary data.</text>
</comment>
<dbReference type="RefSeq" id="WP_386767937.1">
    <property type="nucleotide sequence ID" value="NZ_JBHSTI010000008.1"/>
</dbReference>
<gene>
    <name evidence="1" type="ORF">ACFQGU_14710</name>
</gene>